<dbReference type="AlphaFoldDB" id="T1AJR1"/>
<gene>
    <name evidence="6" type="ORF">B1B_08746</name>
</gene>
<feature type="non-terminal residue" evidence="6">
    <location>
        <position position="151"/>
    </location>
</feature>
<reference evidence="6" key="2">
    <citation type="journal article" date="2014" name="ISME J.">
        <title>Microbial stratification in low pH oxic and suboxic macroscopic growths along an acid mine drainage.</title>
        <authorList>
            <person name="Mendez-Garcia C."/>
            <person name="Mesa V."/>
            <person name="Sprenger R.R."/>
            <person name="Richter M."/>
            <person name="Diez M.S."/>
            <person name="Solano J."/>
            <person name="Bargiela R."/>
            <person name="Golyshina O.V."/>
            <person name="Manteca A."/>
            <person name="Ramos J.L."/>
            <person name="Gallego J.R."/>
            <person name="Llorente I."/>
            <person name="Martins Dos Santos V.A."/>
            <person name="Jensen O.N."/>
            <person name="Pelaez A.I."/>
            <person name="Sanchez J."/>
            <person name="Ferrer M."/>
        </authorList>
    </citation>
    <scope>NUCLEOTIDE SEQUENCE</scope>
</reference>
<comment type="caution">
    <text evidence="6">The sequence shown here is derived from an EMBL/GenBank/DDBJ whole genome shotgun (WGS) entry which is preliminary data.</text>
</comment>
<dbReference type="Pfam" id="PF00425">
    <property type="entry name" value="Chorismate_bind"/>
    <property type="match status" value="1"/>
</dbReference>
<protein>
    <submittedName>
        <fullName evidence="6">Anthranilate synthase component I</fullName>
    </submittedName>
</protein>
<evidence type="ECO:0000256" key="1">
    <source>
        <dbReference type="ARBA" id="ARBA00001946"/>
    </source>
</evidence>
<dbReference type="InterPro" id="IPR019999">
    <property type="entry name" value="Anth_synth_I-like"/>
</dbReference>
<evidence type="ECO:0000256" key="3">
    <source>
        <dbReference type="ARBA" id="ARBA00022842"/>
    </source>
</evidence>
<evidence type="ECO:0000256" key="4">
    <source>
        <dbReference type="ARBA" id="ARBA00023239"/>
    </source>
</evidence>
<keyword evidence="2" id="KW-0479">Metal-binding</keyword>
<dbReference type="Gene3D" id="3.60.120.10">
    <property type="entry name" value="Anthranilate synthase"/>
    <property type="match status" value="1"/>
</dbReference>
<dbReference type="PANTHER" id="PTHR11236:SF48">
    <property type="entry name" value="ISOCHORISMATE SYNTHASE MENF"/>
    <property type="match status" value="1"/>
</dbReference>
<accession>T1AJR1</accession>
<feature type="domain" description="Chorismate-utilising enzyme C-terminal" evidence="5">
    <location>
        <begin position="36"/>
        <end position="150"/>
    </location>
</feature>
<keyword evidence="3" id="KW-0460">Magnesium</keyword>
<organism evidence="6">
    <name type="scientific">mine drainage metagenome</name>
    <dbReference type="NCBI Taxonomy" id="410659"/>
    <lineage>
        <taxon>unclassified sequences</taxon>
        <taxon>metagenomes</taxon>
        <taxon>ecological metagenomes</taxon>
    </lineage>
</organism>
<proteinExistence type="predicted"/>
<dbReference type="InterPro" id="IPR005801">
    <property type="entry name" value="ADC_synthase"/>
</dbReference>
<evidence type="ECO:0000313" key="6">
    <source>
        <dbReference type="EMBL" id="EQD57542.1"/>
    </source>
</evidence>
<dbReference type="InterPro" id="IPR015890">
    <property type="entry name" value="Chorismate_C"/>
</dbReference>
<comment type="cofactor">
    <cofactor evidence="1">
        <name>Mg(2+)</name>
        <dbReference type="ChEBI" id="CHEBI:18420"/>
    </cofactor>
</comment>
<reference evidence="6" key="1">
    <citation type="submission" date="2013-08" db="EMBL/GenBank/DDBJ databases">
        <authorList>
            <person name="Mendez C."/>
            <person name="Richter M."/>
            <person name="Ferrer M."/>
            <person name="Sanchez J."/>
        </authorList>
    </citation>
    <scope>NUCLEOTIDE SEQUENCE</scope>
</reference>
<dbReference type="GO" id="GO:0046872">
    <property type="term" value="F:metal ion binding"/>
    <property type="evidence" value="ECO:0007669"/>
    <property type="project" value="UniProtKB-KW"/>
</dbReference>
<dbReference type="PANTHER" id="PTHR11236">
    <property type="entry name" value="AMINOBENZOATE/ANTHRANILATE SYNTHASE"/>
    <property type="match status" value="1"/>
</dbReference>
<feature type="non-terminal residue" evidence="6">
    <location>
        <position position="1"/>
    </location>
</feature>
<dbReference type="EMBL" id="AUZY01005734">
    <property type="protein sequence ID" value="EQD57542.1"/>
    <property type="molecule type" value="Genomic_DNA"/>
</dbReference>
<dbReference type="SUPFAM" id="SSF56322">
    <property type="entry name" value="ADC synthase"/>
    <property type="match status" value="1"/>
</dbReference>
<evidence type="ECO:0000256" key="2">
    <source>
        <dbReference type="ARBA" id="ARBA00022723"/>
    </source>
</evidence>
<evidence type="ECO:0000259" key="5">
    <source>
        <dbReference type="Pfam" id="PF00425"/>
    </source>
</evidence>
<dbReference type="GO" id="GO:0016829">
    <property type="term" value="F:lyase activity"/>
    <property type="evidence" value="ECO:0007669"/>
    <property type="project" value="UniProtKB-KW"/>
</dbReference>
<sequence>RLVYFHPDSTEKGEYIRNKPFTGNPFSGDSTDKELEGKIRKMIRSIREGEMLQIVLSREFGPLDVDPVERFFSFLSNDRSMYVFFYRIGPYMVLGSSPENLITRSGRRVMIEPIAGTRKISMDPVSNLDMEKELLSDRKELQEHRMLVDLA</sequence>
<keyword evidence="4" id="KW-0456">Lyase</keyword>
<dbReference type="GO" id="GO:0000162">
    <property type="term" value="P:L-tryptophan biosynthetic process"/>
    <property type="evidence" value="ECO:0007669"/>
    <property type="project" value="TreeGrafter"/>
</dbReference>
<name>T1AJR1_9ZZZZ</name>